<reference evidence="2 3" key="1">
    <citation type="submission" date="2016-04" db="EMBL/GenBank/DDBJ databases">
        <title>Draft genome of Fonsecaea erecta CBS 125763.</title>
        <authorList>
            <person name="Weiss V.A."/>
            <person name="Vicente V.A."/>
            <person name="Raittz R.T."/>
            <person name="Moreno L.F."/>
            <person name="De Souza E.M."/>
            <person name="Pedrosa F.O."/>
            <person name="Steffens M.B."/>
            <person name="Faoro H."/>
            <person name="Tadra-Sfeir M.Z."/>
            <person name="Najafzadeh M.J."/>
            <person name="Felipe M.S."/>
            <person name="Teixeira M."/>
            <person name="Sun J."/>
            <person name="Xi L."/>
            <person name="Gomes R."/>
            <person name="De Azevedo C.M."/>
            <person name="Salgado C.G."/>
            <person name="Da Silva M.B."/>
            <person name="Nascimento M.F."/>
            <person name="Queiroz-Telles F."/>
            <person name="Attili D.S."/>
            <person name="Gorbushina A."/>
        </authorList>
    </citation>
    <scope>NUCLEOTIDE SEQUENCE [LARGE SCALE GENOMIC DNA]</scope>
    <source>
        <strain evidence="2 3">CBS 125763</strain>
    </source>
</reference>
<comment type="caution">
    <text evidence="2">The sequence shown here is derived from an EMBL/GenBank/DDBJ whole genome shotgun (WGS) entry which is preliminary data.</text>
</comment>
<dbReference type="Proteomes" id="UP000078343">
    <property type="component" value="Unassembled WGS sequence"/>
</dbReference>
<evidence type="ECO:0000313" key="2">
    <source>
        <dbReference type="EMBL" id="OAP64446.1"/>
    </source>
</evidence>
<evidence type="ECO:0000256" key="1">
    <source>
        <dbReference type="SAM" id="MobiDB-lite"/>
    </source>
</evidence>
<name>A0A178ZYC8_9EURO</name>
<dbReference type="OrthoDB" id="10560865at2759"/>
<keyword evidence="3" id="KW-1185">Reference proteome</keyword>
<organism evidence="2 3">
    <name type="scientific">Fonsecaea erecta</name>
    <dbReference type="NCBI Taxonomy" id="1367422"/>
    <lineage>
        <taxon>Eukaryota</taxon>
        <taxon>Fungi</taxon>
        <taxon>Dikarya</taxon>
        <taxon>Ascomycota</taxon>
        <taxon>Pezizomycotina</taxon>
        <taxon>Eurotiomycetes</taxon>
        <taxon>Chaetothyriomycetidae</taxon>
        <taxon>Chaetothyriales</taxon>
        <taxon>Herpotrichiellaceae</taxon>
        <taxon>Fonsecaea</taxon>
    </lineage>
</organism>
<dbReference type="RefSeq" id="XP_018697813.1">
    <property type="nucleotide sequence ID" value="XM_018831934.1"/>
</dbReference>
<evidence type="ECO:0000313" key="3">
    <source>
        <dbReference type="Proteomes" id="UP000078343"/>
    </source>
</evidence>
<protein>
    <submittedName>
        <fullName evidence="2">Uncharacterized protein</fullName>
    </submittedName>
</protein>
<dbReference type="EMBL" id="LVYI01000001">
    <property type="protein sequence ID" value="OAP64446.1"/>
    <property type="molecule type" value="Genomic_DNA"/>
</dbReference>
<feature type="compositionally biased region" description="Basic residues" evidence="1">
    <location>
        <begin position="9"/>
        <end position="22"/>
    </location>
</feature>
<dbReference type="GeneID" id="30004588"/>
<feature type="region of interest" description="Disordered" evidence="1">
    <location>
        <begin position="1"/>
        <end position="63"/>
    </location>
</feature>
<feature type="compositionally biased region" description="Basic and acidic residues" evidence="1">
    <location>
        <begin position="35"/>
        <end position="49"/>
    </location>
</feature>
<sequence>MSRSLLRPSKARRKLVKRKYSKISHAEVEPACPAHDTHQTARPDGHVQEWSRPGSPSLSSAPDAKLLPKVEIDSLQTRLKESVKDWIVEVKSRVRYEIAMYRLNKVLGPEFDY</sequence>
<proteinExistence type="predicted"/>
<dbReference type="AlphaFoldDB" id="A0A178ZYC8"/>
<gene>
    <name evidence="2" type="ORF">AYL99_00418</name>
</gene>
<accession>A0A178ZYC8</accession>